<name>A0A0G2UV10_9CHLO</name>
<reference evidence="1" key="1">
    <citation type="submission" date="2014-12" db="EMBL/GenBank/DDBJ databases">
        <title>Meiotic genes and sexual reproduction in the green algal class Trebouxiophyceae (Chlorophyta).</title>
        <authorList>
            <person name="Fucikova K."/>
            <person name="Pazoutova M."/>
            <person name="Rindi F."/>
        </authorList>
    </citation>
    <scope>NUCLEOTIDE SEQUENCE</scope>
    <source>
        <strain evidence="1">SAG 2007</strain>
    </source>
</reference>
<dbReference type="AlphaFoldDB" id="A0A0G2UV10"/>
<gene>
    <name evidence="1" type="primary">hop1</name>
</gene>
<evidence type="ECO:0000313" key="1">
    <source>
        <dbReference type="EMBL" id="AKI32534.1"/>
    </source>
</evidence>
<sequence>AIEDDSISHFVRKPFTMHVGDVLTSHHAVSLKVKSVLDACNDGMDE</sequence>
<protein>
    <submittedName>
        <fullName evidence="1">Meiosis-specific protein hop1</fullName>
    </submittedName>
</protein>
<proteinExistence type="predicted"/>
<organism evidence="1">
    <name type="scientific">Lobosphaera incisa</name>
    <dbReference type="NCBI Taxonomy" id="312850"/>
    <lineage>
        <taxon>Eukaryota</taxon>
        <taxon>Viridiplantae</taxon>
        <taxon>Chlorophyta</taxon>
        <taxon>core chlorophytes</taxon>
        <taxon>Trebouxiophyceae</taxon>
        <taxon>Trebouxiales</taxon>
        <taxon>Trebouxiaceae</taxon>
        <taxon>Lobosphaera</taxon>
    </lineage>
</organism>
<dbReference type="EMBL" id="KP259579">
    <property type="protein sequence ID" value="AKI32534.1"/>
    <property type="molecule type" value="Genomic_DNA"/>
</dbReference>
<dbReference type="Gene3D" id="3.30.900.10">
    <property type="entry name" value="HORMA domain"/>
    <property type="match status" value="1"/>
</dbReference>
<feature type="non-terminal residue" evidence="1">
    <location>
        <position position="1"/>
    </location>
</feature>
<dbReference type="InterPro" id="IPR036570">
    <property type="entry name" value="HORMA_dom_sf"/>
</dbReference>
<accession>A0A0G2UV10</accession>
<feature type="non-terminal residue" evidence="1">
    <location>
        <position position="46"/>
    </location>
</feature>